<dbReference type="InterPro" id="IPR006143">
    <property type="entry name" value="RND_pump_MFP"/>
</dbReference>
<evidence type="ECO:0000313" key="4">
    <source>
        <dbReference type="EMBL" id="PQL95483.1"/>
    </source>
</evidence>
<dbReference type="RefSeq" id="WP_105245520.1">
    <property type="nucleotide sequence ID" value="NZ_PSZM01000001.1"/>
</dbReference>
<dbReference type="GO" id="GO:0030313">
    <property type="term" value="C:cell envelope"/>
    <property type="evidence" value="ECO:0007669"/>
    <property type="project" value="TreeGrafter"/>
</dbReference>
<accession>A0A2S8AGS8</accession>
<organism evidence="4 5">
    <name type="scientific">Apibacter adventoris</name>
    <dbReference type="NCBI Taxonomy" id="1679466"/>
    <lineage>
        <taxon>Bacteria</taxon>
        <taxon>Pseudomonadati</taxon>
        <taxon>Bacteroidota</taxon>
        <taxon>Flavobacteriia</taxon>
        <taxon>Flavobacteriales</taxon>
        <taxon>Weeksellaceae</taxon>
        <taxon>Apibacter</taxon>
    </lineage>
</organism>
<comment type="similarity">
    <text evidence="1">Belongs to the membrane fusion protein (MFP) (TC 8.A.1) family.</text>
</comment>
<keyword evidence="2" id="KW-0813">Transport</keyword>
<dbReference type="NCBIfam" id="TIGR01730">
    <property type="entry name" value="RND_mfp"/>
    <property type="match status" value="1"/>
</dbReference>
<dbReference type="GO" id="GO:0060003">
    <property type="term" value="P:copper ion export"/>
    <property type="evidence" value="ECO:0007669"/>
    <property type="project" value="TreeGrafter"/>
</dbReference>
<dbReference type="GO" id="GO:0022857">
    <property type="term" value="F:transmembrane transporter activity"/>
    <property type="evidence" value="ECO:0007669"/>
    <property type="project" value="InterPro"/>
</dbReference>
<dbReference type="SUPFAM" id="SSF111369">
    <property type="entry name" value="HlyD-like secretion proteins"/>
    <property type="match status" value="1"/>
</dbReference>
<sequence>MKKIIYINILSIFLLLACSKKEKTIHTEEKEHKDEIVLTSEQIKMNGIKYGKSELNYIESKILVTGMIHALPQNKSTVHPQIDGFIDKINFFTGDYVKKGQVMATLKNPSFITLQKQFLESYFNMNLNLKDFQRKKSLLKADAISKKAYEQAQAAYEVSTAEYQSLKSELQLLGFNPQYIQKVCKINPVLPIISPRSGFVQAKEISSGKQVTTADELFEIINQNELQIELNVPVQYASELYIGQDVEFRLPEIQSKIKGNIHLIGKVTNTENNTVQIHVNINNKLPSNNFYEGRFVNAEIIRKTKEVSTLPIEAVFEEEGKKYIFIKKANNKVEKKEIQTGVSNDKWIEVINLSNNQEVVTSGVYYLKSGEMETGHNH</sequence>
<evidence type="ECO:0000259" key="3">
    <source>
        <dbReference type="Pfam" id="PF25973"/>
    </source>
</evidence>
<dbReference type="Gene3D" id="2.40.420.20">
    <property type="match status" value="1"/>
</dbReference>
<dbReference type="InterPro" id="IPR051909">
    <property type="entry name" value="MFP_Cation_Efflux"/>
</dbReference>
<name>A0A2S8AGS8_9FLAO</name>
<dbReference type="InterPro" id="IPR058647">
    <property type="entry name" value="BSH_CzcB-like"/>
</dbReference>
<dbReference type="GO" id="GO:0016020">
    <property type="term" value="C:membrane"/>
    <property type="evidence" value="ECO:0007669"/>
    <property type="project" value="InterPro"/>
</dbReference>
<dbReference type="Gene3D" id="2.40.50.100">
    <property type="match status" value="1"/>
</dbReference>
<dbReference type="GO" id="GO:0015679">
    <property type="term" value="P:plasma membrane copper ion transport"/>
    <property type="evidence" value="ECO:0007669"/>
    <property type="project" value="TreeGrafter"/>
</dbReference>
<evidence type="ECO:0000256" key="1">
    <source>
        <dbReference type="ARBA" id="ARBA00009477"/>
    </source>
</evidence>
<dbReference type="Pfam" id="PF25973">
    <property type="entry name" value="BSH_CzcB"/>
    <property type="match status" value="1"/>
</dbReference>
<dbReference type="OrthoDB" id="9814657at2"/>
<keyword evidence="5" id="KW-1185">Reference proteome</keyword>
<evidence type="ECO:0000256" key="2">
    <source>
        <dbReference type="ARBA" id="ARBA00022448"/>
    </source>
</evidence>
<feature type="domain" description="CzcB-like barrel-sandwich hybrid" evidence="3">
    <location>
        <begin position="77"/>
        <end position="220"/>
    </location>
</feature>
<evidence type="ECO:0000313" key="5">
    <source>
        <dbReference type="Proteomes" id="UP000238042"/>
    </source>
</evidence>
<dbReference type="EMBL" id="PSZM01000001">
    <property type="protein sequence ID" value="PQL95483.1"/>
    <property type="molecule type" value="Genomic_DNA"/>
</dbReference>
<dbReference type="AlphaFoldDB" id="A0A2S8AGS8"/>
<dbReference type="Gene3D" id="2.40.30.170">
    <property type="match status" value="1"/>
</dbReference>
<proteinExistence type="inferred from homology"/>
<reference evidence="4 5" key="1">
    <citation type="submission" date="2018-02" db="EMBL/GenBank/DDBJ databases">
        <title>Genome sequences of Apibacter spp., gut symbionts of Asian honey bees.</title>
        <authorList>
            <person name="Kwong W.K."/>
            <person name="Steele M.I."/>
            <person name="Moran N.A."/>
        </authorList>
    </citation>
    <scope>NUCLEOTIDE SEQUENCE [LARGE SCALE GENOMIC DNA]</scope>
    <source>
        <strain evidence="5">wkB301</strain>
    </source>
</reference>
<dbReference type="PROSITE" id="PS51257">
    <property type="entry name" value="PROKAR_LIPOPROTEIN"/>
    <property type="match status" value="1"/>
</dbReference>
<comment type="caution">
    <text evidence="4">The sequence shown here is derived from an EMBL/GenBank/DDBJ whole genome shotgun (WGS) entry which is preliminary data.</text>
</comment>
<gene>
    <name evidence="4" type="ORF">C4S77_01430</name>
</gene>
<dbReference type="Gene3D" id="1.10.287.470">
    <property type="entry name" value="Helix hairpin bin"/>
    <property type="match status" value="1"/>
</dbReference>
<dbReference type="Proteomes" id="UP000238042">
    <property type="component" value="Unassembled WGS sequence"/>
</dbReference>
<dbReference type="PANTHER" id="PTHR30097">
    <property type="entry name" value="CATION EFFLUX SYSTEM PROTEIN CUSB"/>
    <property type="match status" value="1"/>
</dbReference>
<protein>
    <recommendedName>
        <fullName evidence="3">CzcB-like barrel-sandwich hybrid domain-containing protein</fullName>
    </recommendedName>
</protein>
<dbReference type="PANTHER" id="PTHR30097:SF4">
    <property type="entry name" value="SLR6042 PROTEIN"/>
    <property type="match status" value="1"/>
</dbReference>